<reference evidence="1" key="1">
    <citation type="journal article" date="2012" name="Mol. Plant Microbe Interact.">
        <title>A highly conserved effector in Fusarium oxysporum is required for full virulence on Arabidopsis.</title>
        <authorList>
            <person name="Thatcher L.F."/>
            <person name="Gardiner D.M."/>
            <person name="Kazan K."/>
            <person name="Manners J."/>
        </authorList>
    </citation>
    <scope>NUCLEOTIDE SEQUENCE [LARGE SCALE GENOMIC DNA]</scope>
    <source>
        <strain evidence="1">Fo5176</strain>
    </source>
</reference>
<evidence type="ECO:0000313" key="1">
    <source>
        <dbReference type="EMBL" id="EGU80276.1"/>
    </source>
</evidence>
<gene>
    <name evidence="1" type="ORF">FOXB_09203</name>
</gene>
<proteinExistence type="predicted"/>
<protein>
    <submittedName>
        <fullName evidence="1">Uncharacterized protein</fullName>
    </submittedName>
</protein>
<accession>F9FS22</accession>
<sequence length="119" mass="13161">MSITQGLEPLALEVLWPEQQTPHIASYPSTDSPTDIPQCPLCNETSIAMPETLKCCDCRLLRLWHVSLRLGNTSPLSIFDVAGLRLPIALQGIISKSVILIVVHPWHGDQDWFAVNAGY</sequence>
<dbReference type="EMBL" id="AFQF01002544">
    <property type="protein sequence ID" value="EGU80276.1"/>
    <property type="molecule type" value="Genomic_DNA"/>
</dbReference>
<dbReference type="AlphaFoldDB" id="F9FS22"/>
<organism evidence="1">
    <name type="scientific">Fusarium oxysporum (strain Fo5176)</name>
    <name type="common">Fusarium vascular wilt</name>
    <dbReference type="NCBI Taxonomy" id="660025"/>
    <lineage>
        <taxon>Eukaryota</taxon>
        <taxon>Fungi</taxon>
        <taxon>Dikarya</taxon>
        <taxon>Ascomycota</taxon>
        <taxon>Pezizomycotina</taxon>
        <taxon>Sordariomycetes</taxon>
        <taxon>Hypocreomycetidae</taxon>
        <taxon>Hypocreales</taxon>
        <taxon>Nectriaceae</taxon>
        <taxon>Fusarium</taxon>
        <taxon>Fusarium oxysporum species complex</taxon>
    </lineage>
</organism>
<name>F9FS22_FUSOF</name>
<comment type="caution">
    <text evidence="1">The sequence shown here is derived from an EMBL/GenBank/DDBJ whole genome shotgun (WGS) entry which is preliminary data.</text>
</comment>